<feature type="transmembrane region" description="Helical" evidence="1">
    <location>
        <begin position="273"/>
        <end position="297"/>
    </location>
</feature>
<feature type="transmembrane region" description="Helical" evidence="1">
    <location>
        <begin position="126"/>
        <end position="148"/>
    </location>
</feature>
<keyword evidence="1" id="KW-0812">Transmembrane</keyword>
<feature type="transmembrane region" description="Helical" evidence="1">
    <location>
        <begin position="226"/>
        <end position="246"/>
    </location>
</feature>
<feature type="transmembrane region" description="Helical" evidence="1">
    <location>
        <begin position="51"/>
        <end position="70"/>
    </location>
</feature>
<feature type="transmembrane region" description="Helical" evidence="1">
    <location>
        <begin position="77"/>
        <end position="94"/>
    </location>
</feature>
<keyword evidence="1" id="KW-1133">Transmembrane helix</keyword>
<dbReference type="NCBIfam" id="NF037970">
    <property type="entry name" value="vanZ_1"/>
    <property type="match status" value="1"/>
</dbReference>
<evidence type="ECO:0000313" key="2">
    <source>
        <dbReference type="EMBL" id="MBC8432774.1"/>
    </source>
</evidence>
<feature type="transmembrane region" description="Helical" evidence="1">
    <location>
        <begin position="154"/>
        <end position="175"/>
    </location>
</feature>
<keyword evidence="1" id="KW-0472">Membrane</keyword>
<accession>A0A8J6NZB7</accession>
<feature type="transmembrane region" description="Helical" evidence="1">
    <location>
        <begin position="12"/>
        <end position="39"/>
    </location>
</feature>
<dbReference type="Proteomes" id="UP000605201">
    <property type="component" value="Unassembled WGS sequence"/>
</dbReference>
<name>A0A8J6NZB7_9BACT</name>
<sequence length="300" mass="33396">MTAQVEHKKNSFFLRSLLWALVAVYTLVLPHVILIYTAIAKHFSSENAGKVSIALIVLLGIAYFLAVLVLKKGIKALALLVPCAIIVWVFISIESNPNKYIHIPEYIIMTWLLFEVLALDYKDKGIFFLVFICAALLGIVDEMMQGIIPNRHYGWQDMIMNSAAALMGIFTLAGLRKAPTGDWAWTGGLKEFKPALGIMVFGAAGAVLTCVYLFDVKALAFRNVYPFWLLGWNGLFLITGSVAIFFQKRLYKPINPGNDEDSNPYDQAMTARLWILCPLVILIIIHTLVLLTAVAGLPFN</sequence>
<feature type="transmembrane region" description="Helical" evidence="1">
    <location>
        <begin position="195"/>
        <end position="214"/>
    </location>
</feature>
<evidence type="ECO:0000313" key="3">
    <source>
        <dbReference type="Proteomes" id="UP000605201"/>
    </source>
</evidence>
<gene>
    <name evidence="2" type="primary">vanZ</name>
    <name evidence="2" type="ORF">H8D96_12750</name>
</gene>
<dbReference type="EMBL" id="JACNIG010000247">
    <property type="protein sequence ID" value="MBC8432774.1"/>
    <property type="molecule type" value="Genomic_DNA"/>
</dbReference>
<protein>
    <submittedName>
        <fullName evidence="2">VanZ family protein</fullName>
    </submittedName>
</protein>
<comment type="caution">
    <text evidence="2">The sequence shown here is derived from an EMBL/GenBank/DDBJ whole genome shotgun (WGS) entry which is preliminary data.</text>
</comment>
<organism evidence="2 3">
    <name type="scientific">Candidatus Desulfatibia vada</name>
    <dbReference type="NCBI Taxonomy" id="2841696"/>
    <lineage>
        <taxon>Bacteria</taxon>
        <taxon>Pseudomonadati</taxon>
        <taxon>Thermodesulfobacteriota</taxon>
        <taxon>Desulfobacteria</taxon>
        <taxon>Desulfobacterales</taxon>
        <taxon>Desulfobacterales incertae sedis</taxon>
        <taxon>Candidatus Desulfatibia</taxon>
    </lineage>
</organism>
<reference evidence="2 3" key="1">
    <citation type="submission" date="2020-08" db="EMBL/GenBank/DDBJ databases">
        <title>Bridging the membrane lipid divide: bacteria of the FCB group superphylum have the potential to synthesize archaeal ether lipids.</title>
        <authorList>
            <person name="Villanueva L."/>
            <person name="Von Meijenfeldt F.A.B."/>
            <person name="Westbye A.B."/>
            <person name="Yadav S."/>
            <person name="Hopmans E.C."/>
            <person name="Dutilh B.E."/>
            <person name="Sinninghe Damste J.S."/>
        </authorList>
    </citation>
    <scope>NUCLEOTIDE SEQUENCE [LARGE SCALE GENOMIC DNA]</scope>
    <source>
        <strain evidence="2">NIOZ-UU17</strain>
    </source>
</reference>
<feature type="transmembrane region" description="Helical" evidence="1">
    <location>
        <begin position="100"/>
        <end position="119"/>
    </location>
</feature>
<dbReference type="AlphaFoldDB" id="A0A8J6NZB7"/>
<evidence type="ECO:0000256" key="1">
    <source>
        <dbReference type="SAM" id="Phobius"/>
    </source>
</evidence>
<proteinExistence type="predicted"/>